<dbReference type="AlphaFoldDB" id="A0AAU9C548"/>
<dbReference type="PANTHER" id="PTHR30231">
    <property type="entry name" value="DNA POLYMERASE III SUBUNIT EPSILON"/>
    <property type="match status" value="1"/>
</dbReference>
<protein>
    <recommendedName>
        <fullName evidence="3">BRCT domain-containing protein</fullName>
    </recommendedName>
</protein>
<dbReference type="InterPro" id="IPR036397">
    <property type="entry name" value="RNaseH_sf"/>
</dbReference>
<dbReference type="PROSITE" id="PS50172">
    <property type="entry name" value="BRCT"/>
    <property type="match status" value="1"/>
</dbReference>
<keyword evidence="1" id="KW-0378">Hydrolase</keyword>
<dbReference type="GO" id="GO:0005829">
    <property type="term" value="C:cytosol"/>
    <property type="evidence" value="ECO:0007669"/>
    <property type="project" value="TreeGrafter"/>
</dbReference>
<evidence type="ECO:0000313" key="4">
    <source>
        <dbReference type="EMBL" id="BDC91358.1"/>
    </source>
</evidence>
<dbReference type="RefSeq" id="WP_265591378.1">
    <property type="nucleotide sequence ID" value="NZ_AP025285.1"/>
</dbReference>
<dbReference type="Gene3D" id="3.30.420.10">
    <property type="entry name" value="Ribonuclease H-like superfamily/Ribonuclease H"/>
    <property type="match status" value="1"/>
</dbReference>
<evidence type="ECO:0000256" key="2">
    <source>
        <dbReference type="SAM" id="Phobius"/>
    </source>
</evidence>
<dbReference type="InterPro" id="IPR013520">
    <property type="entry name" value="Ribonucl_H"/>
</dbReference>
<organism evidence="4 5">
    <name type="scientific">Leptogranulimonas caecicola</name>
    <dbReference type="NCBI Taxonomy" id="2894156"/>
    <lineage>
        <taxon>Bacteria</taxon>
        <taxon>Bacillati</taxon>
        <taxon>Actinomycetota</taxon>
        <taxon>Coriobacteriia</taxon>
        <taxon>Coriobacteriales</taxon>
        <taxon>Kribbibacteriaceae</taxon>
        <taxon>Leptogranulimonas</taxon>
    </lineage>
</organism>
<name>A0AAU9C548_9ACTN</name>
<dbReference type="InterPro" id="IPR001357">
    <property type="entry name" value="BRCT_dom"/>
</dbReference>
<dbReference type="Pfam" id="PF00533">
    <property type="entry name" value="BRCT"/>
    <property type="match status" value="1"/>
</dbReference>
<sequence length="363" mass="39714">MSYGSSQFPIEKYPTSYVVFDLETTGLSCESDGILQIGAIRIVDGLEEQSFATYVDTDVPLSPEAQRVNGITRSMVSGSPKTDEAIRRFIDFVGDFPIVGYNSDSFDVPMLQSNARRHGVKLPEWKAFDCMSVAKSMFGYRRKLKDLCHDYGISPGGHDALADARATWLCLEAMRKNIIATTERAAVFGTPHDGPLTGCSIVFTGRFQSPSVHDLMMQAHQLGAALQDRVTLKTTHLVVLDNPGDSKIKKAQEYKSRTNVEIVPYDDYAENMVRGLGRQQPFKVVHQDMLELPTNEAAGSTGGSASHSKGSLGDAAGESTNIWPLVKIVLIVALVALAIYALVTWWPIIVAILIVLALLFGKK</sequence>
<dbReference type="SMART" id="SM00479">
    <property type="entry name" value="EXOIII"/>
    <property type="match status" value="1"/>
</dbReference>
<dbReference type="CDD" id="cd06127">
    <property type="entry name" value="DEDDh"/>
    <property type="match status" value="1"/>
</dbReference>
<dbReference type="KEGG" id="lcal:ATTO_12300"/>
<accession>A0AAU9C548</accession>
<dbReference type="InterPro" id="IPR036420">
    <property type="entry name" value="BRCT_dom_sf"/>
</dbReference>
<dbReference type="GO" id="GO:0003676">
    <property type="term" value="F:nucleic acid binding"/>
    <property type="evidence" value="ECO:0007669"/>
    <property type="project" value="InterPro"/>
</dbReference>
<dbReference type="EMBL" id="AP025285">
    <property type="protein sequence ID" value="BDC91358.1"/>
    <property type="molecule type" value="Genomic_DNA"/>
</dbReference>
<dbReference type="GO" id="GO:0045004">
    <property type="term" value="P:DNA replication proofreading"/>
    <property type="evidence" value="ECO:0007669"/>
    <property type="project" value="TreeGrafter"/>
</dbReference>
<keyword evidence="2" id="KW-0472">Membrane</keyword>
<evidence type="ECO:0000256" key="1">
    <source>
        <dbReference type="ARBA" id="ARBA00022839"/>
    </source>
</evidence>
<reference evidence="4" key="1">
    <citation type="submission" date="2021-11" db="EMBL/GenBank/DDBJ databases">
        <title>Complete genome sequence of Atopobiaceae bacterium TOC12.</title>
        <authorList>
            <person name="Morinaga K."/>
            <person name="Kusada H."/>
            <person name="Tamaki H."/>
        </authorList>
    </citation>
    <scope>NUCLEOTIDE SEQUENCE</scope>
    <source>
        <strain evidence="4">TOC12</strain>
    </source>
</reference>
<dbReference type="Pfam" id="PF00929">
    <property type="entry name" value="RNase_T"/>
    <property type="match status" value="1"/>
</dbReference>
<dbReference type="InterPro" id="IPR012337">
    <property type="entry name" value="RNaseH-like_sf"/>
</dbReference>
<dbReference type="Gene3D" id="3.40.50.10190">
    <property type="entry name" value="BRCT domain"/>
    <property type="match status" value="1"/>
</dbReference>
<proteinExistence type="predicted"/>
<dbReference type="GO" id="GO:0008408">
    <property type="term" value="F:3'-5' exonuclease activity"/>
    <property type="evidence" value="ECO:0007669"/>
    <property type="project" value="TreeGrafter"/>
</dbReference>
<evidence type="ECO:0000259" key="3">
    <source>
        <dbReference type="PROSITE" id="PS50172"/>
    </source>
</evidence>
<dbReference type="PANTHER" id="PTHR30231:SF41">
    <property type="entry name" value="DNA POLYMERASE III SUBUNIT EPSILON"/>
    <property type="match status" value="1"/>
</dbReference>
<keyword evidence="2" id="KW-1133">Transmembrane helix</keyword>
<gene>
    <name evidence="4" type="ORF">ATTO_12300</name>
</gene>
<dbReference type="FunFam" id="3.30.420.10:FF:000045">
    <property type="entry name" value="3'-5' exonuclease DinG"/>
    <property type="match status" value="1"/>
</dbReference>
<dbReference type="SUPFAM" id="SSF52113">
    <property type="entry name" value="BRCT domain"/>
    <property type="match status" value="1"/>
</dbReference>
<feature type="domain" description="BRCT" evidence="3">
    <location>
        <begin position="191"/>
        <end position="263"/>
    </location>
</feature>
<feature type="transmembrane region" description="Helical" evidence="2">
    <location>
        <begin position="328"/>
        <end position="361"/>
    </location>
</feature>
<dbReference type="Proteomes" id="UP001431186">
    <property type="component" value="Chromosome"/>
</dbReference>
<keyword evidence="1" id="KW-0269">Exonuclease</keyword>
<keyword evidence="5" id="KW-1185">Reference proteome</keyword>
<evidence type="ECO:0000313" key="5">
    <source>
        <dbReference type="Proteomes" id="UP001431186"/>
    </source>
</evidence>
<keyword evidence="2" id="KW-0812">Transmembrane</keyword>
<keyword evidence="1" id="KW-0540">Nuclease</keyword>
<dbReference type="SUPFAM" id="SSF53098">
    <property type="entry name" value="Ribonuclease H-like"/>
    <property type="match status" value="1"/>
</dbReference>